<dbReference type="EC" id="3.5.4.26" evidence="12"/>
<dbReference type="InterPro" id="IPR004794">
    <property type="entry name" value="Eubact_RibD"/>
</dbReference>
<keyword evidence="6 12" id="KW-0686">Riboflavin biosynthesis</keyword>
<comment type="pathway">
    <text evidence="2 12">Cofactor biosynthesis; riboflavin biosynthesis; 5-amino-6-(D-ribitylamino)uracil from GTP: step 2/4.</text>
</comment>
<evidence type="ECO:0000256" key="14">
    <source>
        <dbReference type="PIRSR" id="PIRSR006769-2"/>
    </source>
</evidence>
<comment type="function">
    <text evidence="1 12">Converts 2,5-diamino-6-(ribosylamino)-4(3h)-pyrimidinone 5'-phosphate into 5-amino-6-(ribosylamino)-2,4(1h,3h)-pyrimidinedione 5'-phosphate.</text>
</comment>
<feature type="binding site" evidence="14">
    <location>
        <position position="177"/>
    </location>
    <ligand>
        <name>NADP(+)</name>
        <dbReference type="ChEBI" id="CHEBI:58349"/>
    </ligand>
</feature>
<organism evidence="17 18">
    <name type="scientific">SAR86 cluster bacterium</name>
    <dbReference type="NCBI Taxonomy" id="2030880"/>
    <lineage>
        <taxon>Bacteria</taxon>
        <taxon>Pseudomonadati</taxon>
        <taxon>Pseudomonadota</taxon>
        <taxon>Gammaproteobacteria</taxon>
        <taxon>SAR86 cluster</taxon>
    </lineage>
</organism>
<evidence type="ECO:0000256" key="6">
    <source>
        <dbReference type="ARBA" id="ARBA00022619"/>
    </source>
</evidence>
<feature type="binding site" evidence="14">
    <location>
        <position position="207"/>
    </location>
    <ligand>
        <name>NADP(+)</name>
        <dbReference type="ChEBI" id="CHEBI:58349"/>
    </ligand>
</feature>
<dbReference type="GO" id="GO:0008270">
    <property type="term" value="F:zinc ion binding"/>
    <property type="evidence" value="ECO:0007669"/>
    <property type="project" value="InterPro"/>
</dbReference>
<name>A0A520MI21_9GAMM</name>
<proteinExistence type="inferred from homology"/>
<keyword evidence="7 12" id="KW-0479">Metal-binding</keyword>
<dbReference type="InterPro" id="IPR024072">
    <property type="entry name" value="DHFR-like_dom_sf"/>
</dbReference>
<dbReference type="UniPathway" id="UPA00275">
    <property type="reaction ID" value="UER00401"/>
</dbReference>
<dbReference type="PANTHER" id="PTHR38011:SF7">
    <property type="entry name" value="2,5-DIAMINO-6-RIBOSYLAMINO-4(3H)-PYRIMIDINONE 5'-PHOSPHATE REDUCTASE"/>
    <property type="match status" value="1"/>
</dbReference>
<dbReference type="Pfam" id="PF00383">
    <property type="entry name" value="dCMP_cyt_deam_1"/>
    <property type="match status" value="1"/>
</dbReference>
<dbReference type="PROSITE" id="PS00903">
    <property type="entry name" value="CYT_DCMP_DEAMINASES_1"/>
    <property type="match status" value="1"/>
</dbReference>
<dbReference type="EMBL" id="SHBI01000013">
    <property type="protein sequence ID" value="RZO20886.1"/>
    <property type="molecule type" value="Genomic_DNA"/>
</dbReference>
<keyword evidence="10 12" id="KW-0560">Oxidoreductase</keyword>
<dbReference type="InterPro" id="IPR050765">
    <property type="entry name" value="Riboflavin_Biosynth_HTPR"/>
</dbReference>
<dbReference type="NCBIfam" id="TIGR00326">
    <property type="entry name" value="eubact_ribD"/>
    <property type="match status" value="1"/>
</dbReference>
<evidence type="ECO:0000256" key="3">
    <source>
        <dbReference type="ARBA" id="ARBA00004910"/>
    </source>
</evidence>
<dbReference type="EC" id="1.1.1.193" evidence="12"/>
<dbReference type="SUPFAM" id="SSF53597">
    <property type="entry name" value="Dihydrofolate reductase-like"/>
    <property type="match status" value="1"/>
</dbReference>
<feature type="binding site" evidence="14">
    <location>
        <position position="203"/>
    </location>
    <ligand>
        <name>substrate</name>
    </ligand>
</feature>
<evidence type="ECO:0000256" key="4">
    <source>
        <dbReference type="ARBA" id="ARBA00005259"/>
    </source>
</evidence>
<feature type="binding site" evidence="14">
    <location>
        <position position="175"/>
    </location>
    <ligand>
        <name>substrate</name>
    </ligand>
</feature>
<reference evidence="17 18" key="1">
    <citation type="submission" date="2019-02" db="EMBL/GenBank/DDBJ databases">
        <title>Prokaryotic population dynamics and viral predation in marine succession experiment using metagenomics: the confinement effect.</title>
        <authorList>
            <person name="Haro-Moreno J.M."/>
            <person name="Rodriguez-Valera F."/>
            <person name="Lopez-Perez M."/>
        </authorList>
    </citation>
    <scope>NUCLEOTIDE SEQUENCE [LARGE SCALE GENOMIC DNA]</scope>
    <source>
        <strain evidence="17">MED-G163</strain>
    </source>
</reference>
<dbReference type="Pfam" id="PF01872">
    <property type="entry name" value="RibD_C"/>
    <property type="match status" value="1"/>
</dbReference>
<dbReference type="GO" id="GO:0008703">
    <property type="term" value="F:5-amino-6-(5-phosphoribosylamino)uracil reductase activity"/>
    <property type="evidence" value="ECO:0007669"/>
    <property type="project" value="UniProtKB-EC"/>
</dbReference>
<evidence type="ECO:0000256" key="10">
    <source>
        <dbReference type="ARBA" id="ARBA00023002"/>
    </source>
</evidence>
<dbReference type="GO" id="GO:0009231">
    <property type="term" value="P:riboflavin biosynthetic process"/>
    <property type="evidence" value="ECO:0007669"/>
    <property type="project" value="UniProtKB-UniPathway"/>
</dbReference>
<comment type="pathway">
    <text evidence="3 12">Cofactor biosynthesis; riboflavin biosynthesis; 5-amino-6-(D-ribitylamino)uracil from GTP: step 3/4.</text>
</comment>
<comment type="catalytic activity">
    <reaction evidence="12">
        <text>5-amino-6-(5-phospho-D-ribitylamino)uracil + NADP(+) = 5-amino-6-(5-phospho-D-ribosylamino)uracil + NADPH + H(+)</text>
        <dbReference type="Rhea" id="RHEA:17845"/>
        <dbReference type="ChEBI" id="CHEBI:15378"/>
        <dbReference type="ChEBI" id="CHEBI:57783"/>
        <dbReference type="ChEBI" id="CHEBI:58349"/>
        <dbReference type="ChEBI" id="CHEBI:58421"/>
        <dbReference type="ChEBI" id="CHEBI:58453"/>
        <dbReference type="EC" id="1.1.1.193"/>
    </reaction>
</comment>
<comment type="caution">
    <text evidence="17">The sequence shown here is derived from an EMBL/GenBank/DDBJ whole genome shotgun (WGS) entry which is preliminary data.</text>
</comment>
<feature type="binding site" evidence="15">
    <location>
        <position position="82"/>
    </location>
    <ligand>
        <name>Zn(2+)</name>
        <dbReference type="ChEBI" id="CHEBI:29105"/>
        <note>catalytic</note>
    </ligand>
</feature>
<feature type="binding site" evidence="14">
    <location>
        <position position="271"/>
    </location>
    <ligand>
        <name>substrate</name>
    </ligand>
</feature>
<dbReference type="InterPro" id="IPR002125">
    <property type="entry name" value="CMP_dCMP_dom"/>
</dbReference>
<comment type="similarity">
    <text evidence="5 12">In the C-terminal section; belongs to the HTP reductase family.</text>
</comment>
<dbReference type="AlphaFoldDB" id="A0A520MI21"/>
<comment type="catalytic activity">
    <reaction evidence="12">
        <text>2,5-diamino-6-hydroxy-4-(5-phosphoribosylamino)-pyrimidine + H2O + H(+) = 5-amino-6-(5-phospho-D-ribosylamino)uracil + NH4(+)</text>
        <dbReference type="Rhea" id="RHEA:21868"/>
        <dbReference type="ChEBI" id="CHEBI:15377"/>
        <dbReference type="ChEBI" id="CHEBI:15378"/>
        <dbReference type="ChEBI" id="CHEBI:28938"/>
        <dbReference type="ChEBI" id="CHEBI:58453"/>
        <dbReference type="ChEBI" id="CHEBI:58614"/>
        <dbReference type="EC" id="3.5.4.26"/>
    </reaction>
</comment>
<evidence type="ECO:0000313" key="18">
    <source>
        <dbReference type="Proteomes" id="UP000315782"/>
    </source>
</evidence>
<feature type="binding site" evidence="15">
    <location>
        <position position="91"/>
    </location>
    <ligand>
        <name>Zn(2+)</name>
        <dbReference type="ChEBI" id="CHEBI:29105"/>
        <note>catalytic</note>
    </ligand>
</feature>
<feature type="active site" description="Proton donor" evidence="13">
    <location>
        <position position="52"/>
    </location>
</feature>
<dbReference type="CDD" id="cd01284">
    <property type="entry name" value="Riboflavin_deaminase-reductase"/>
    <property type="match status" value="1"/>
</dbReference>
<evidence type="ECO:0000256" key="7">
    <source>
        <dbReference type="ARBA" id="ARBA00022723"/>
    </source>
</evidence>
<evidence type="ECO:0000256" key="2">
    <source>
        <dbReference type="ARBA" id="ARBA00004882"/>
    </source>
</evidence>
<evidence type="ECO:0000256" key="15">
    <source>
        <dbReference type="PIRSR" id="PIRSR006769-3"/>
    </source>
</evidence>
<evidence type="ECO:0000256" key="9">
    <source>
        <dbReference type="ARBA" id="ARBA00022857"/>
    </source>
</evidence>
<dbReference type="Proteomes" id="UP000315782">
    <property type="component" value="Unassembled WGS sequence"/>
</dbReference>
<sequence>MNYDNFMRRAISLADAYKYTAKPNPVVGAILLKNKIIISEGAHQKYGAAHAEINVINKAKKLIGKKFESFEELTLICTLEPCNHFGKTGPCSDAIINSGIKKVVIGSKDPNPKVSGAGIQNLIKHGVDVEVGICDDLVKKQNKFFFFKHEFNRPYVTVKIASSKDEKSHNKDGSSTWITCKKSRDDVQQVRINHDAILTGGNTLINDNPRMNARVNFIANQPKKILLTNKKNIDFTKKFFKNAEVDILQETNIKKVIDRYKNSEINSILVEAGPKLVNSFLSDGLVDELIIYESPDLLGSNGVNWFEEDNAVENFGFKLESSYKIESDLKKIYKNVKR</sequence>
<dbReference type="PANTHER" id="PTHR38011">
    <property type="entry name" value="DIHYDROFOLATE REDUCTASE FAMILY PROTEIN (AFU_ORTHOLOGUE AFUA_8G06820)"/>
    <property type="match status" value="1"/>
</dbReference>
<keyword evidence="12 17" id="KW-0378">Hydrolase</keyword>
<evidence type="ECO:0000256" key="8">
    <source>
        <dbReference type="ARBA" id="ARBA00022833"/>
    </source>
</evidence>
<protein>
    <recommendedName>
        <fullName evidence="12">Riboflavin biosynthesis protein RibD</fullName>
    </recommendedName>
    <domain>
        <recommendedName>
            <fullName evidence="12">Diaminohydroxyphosphoribosylaminopyrimidine deaminase</fullName>
            <shortName evidence="12">DRAP deaminase</shortName>
            <ecNumber evidence="12">3.5.4.26</ecNumber>
        </recommendedName>
        <alternativeName>
            <fullName evidence="12">Riboflavin-specific deaminase</fullName>
        </alternativeName>
    </domain>
    <domain>
        <recommendedName>
            <fullName evidence="12">5-amino-6-(5-phosphoribosylamino)uracil reductase</fullName>
            <ecNumber evidence="12">1.1.1.193</ecNumber>
        </recommendedName>
        <alternativeName>
            <fullName evidence="12">HTP reductase</fullName>
        </alternativeName>
    </domain>
</protein>
<evidence type="ECO:0000256" key="13">
    <source>
        <dbReference type="PIRSR" id="PIRSR006769-1"/>
    </source>
</evidence>
<evidence type="ECO:0000259" key="16">
    <source>
        <dbReference type="PROSITE" id="PS51747"/>
    </source>
</evidence>
<feature type="domain" description="CMP/dCMP-type deaminase" evidence="16">
    <location>
        <begin position="1"/>
        <end position="130"/>
    </location>
</feature>
<dbReference type="PROSITE" id="PS51747">
    <property type="entry name" value="CYT_DCMP_DEAMINASES_2"/>
    <property type="match status" value="1"/>
</dbReference>
<comment type="similarity">
    <text evidence="4 12">In the N-terminal section; belongs to the cytidine and deoxycytidylate deaminase family.</text>
</comment>
<keyword evidence="9 12" id="KW-0521">NADP</keyword>
<feature type="binding site" evidence="15">
    <location>
        <position position="50"/>
    </location>
    <ligand>
        <name>Zn(2+)</name>
        <dbReference type="ChEBI" id="CHEBI:29105"/>
        <note>catalytic</note>
    </ligand>
</feature>
<feature type="binding site" evidence="14">
    <location>
        <position position="191"/>
    </location>
    <ligand>
        <name>substrate</name>
    </ligand>
</feature>
<gene>
    <name evidence="17" type="primary">ribD</name>
    <name evidence="17" type="ORF">EVA96_02475</name>
</gene>
<dbReference type="InterPro" id="IPR016193">
    <property type="entry name" value="Cytidine_deaminase-like"/>
</dbReference>
<feature type="binding site" evidence="14">
    <location>
        <position position="214"/>
    </location>
    <ligand>
        <name>substrate</name>
    </ligand>
</feature>
<keyword evidence="11" id="KW-0511">Multifunctional enzyme</keyword>
<keyword evidence="8 12" id="KW-0862">Zinc</keyword>
<evidence type="ECO:0000256" key="12">
    <source>
        <dbReference type="PIRNR" id="PIRNR006769"/>
    </source>
</evidence>
<dbReference type="Gene3D" id="3.40.140.10">
    <property type="entry name" value="Cytidine Deaminase, domain 2"/>
    <property type="match status" value="1"/>
</dbReference>
<evidence type="ECO:0000256" key="11">
    <source>
        <dbReference type="ARBA" id="ARBA00023268"/>
    </source>
</evidence>
<evidence type="ECO:0000256" key="1">
    <source>
        <dbReference type="ARBA" id="ARBA00002151"/>
    </source>
</evidence>
<dbReference type="PIRSF" id="PIRSF006769">
    <property type="entry name" value="RibD"/>
    <property type="match status" value="1"/>
</dbReference>
<feature type="binding site" evidence="14">
    <location>
        <begin position="273"/>
        <end position="279"/>
    </location>
    <ligand>
        <name>NADP(+)</name>
        <dbReference type="ChEBI" id="CHEBI:58349"/>
    </ligand>
</feature>
<evidence type="ECO:0000256" key="5">
    <source>
        <dbReference type="ARBA" id="ARBA00007417"/>
    </source>
</evidence>
<dbReference type="InterPro" id="IPR002734">
    <property type="entry name" value="RibDG_C"/>
</dbReference>
<evidence type="ECO:0000313" key="17">
    <source>
        <dbReference type="EMBL" id="RZO20886.1"/>
    </source>
</evidence>
<dbReference type="Gene3D" id="3.40.430.10">
    <property type="entry name" value="Dihydrofolate Reductase, subunit A"/>
    <property type="match status" value="2"/>
</dbReference>
<accession>A0A520MI21</accession>
<dbReference type="GO" id="GO:0008835">
    <property type="term" value="F:diaminohydroxyphosphoribosylaminopyrimidine deaminase activity"/>
    <property type="evidence" value="ECO:0007669"/>
    <property type="project" value="UniProtKB-EC"/>
</dbReference>
<dbReference type="InterPro" id="IPR016192">
    <property type="entry name" value="APOBEC/CMP_deaminase_Zn-bd"/>
</dbReference>
<feature type="binding site" evidence="14">
    <location>
        <position position="161"/>
    </location>
    <ligand>
        <name>NADP(+)</name>
        <dbReference type="ChEBI" id="CHEBI:58349"/>
    </ligand>
</feature>
<dbReference type="SUPFAM" id="SSF53927">
    <property type="entry name" value="Cytidine deaminase-like"/>
    <property type="match status" value="1"/>
</dbReference>
<comment type="cofactor">
    <cofactor evidence="12 15">
        <name>Zn(2+)</name>
        <dbReference type="ChEBI" id="CHEBI:29105"/>
    </cofactor>
    <text evidence="12 15">Binds 1 zinc ion.</text>
</comment>